<feature type="region of interest" description="Disordered" evidence="1">
    <location>
        <begin position="108"/>
        <end position="132"/>
    </location>
</feature>
<sequence>MIEGSNIEGGVYTLSWVGAGTASVNGTAIANGAQTASLTAAANVTVKFVGAVSKVQFELGSVATPFEQRHPTLELMLGRRYYYRNTNAGQGACRDGLGVQRDQRRVLHPVPGDDAGLSNIEFGQPLPHQRGR</sequence>
<dbReference type="Proteomes" id="UP001169027">
    <property type="component" value="Unassembled WGS sequence"/>
</dbReference>
<name>A0ABT8SFC6_9BURK</name>
<evidence type="ECO:0000313" key="3">
    <source>
        <dbReference type="Proteomes" id="UP001169027"/>
    </source>
</evidence>
<keyword evidence="3" id="KW-1185">Reference proteome</keyword>
<protein>
    <submittedName>
        <fullName evidence="2">Uncharacterized protein</fullName>
    </submittedName>
</protein>
<evidence type="ECO:0000313" key="2">
    <source>
        <dbReference type="EMBL" id="MDO1536181.1"/>
    </source>
</evidence>
<proteinExistence type="predicted"/>
<reference evidence="2" key="1">
    <citation type="submission" date="2023-06" db="EMBL/GenBank/DDBJ databases">
        <authorList>
            <person name="Jiang Y."/>
            <person name="Liu Q."/>
        </authorList>
    </citation>
    <scope>NUCLEOTIDE SEQUENCE</scope>
    <source>
        <strain evidence="2">CGMCC 1.12090</strain>
    </source>
</reference>
<organism evidence="2 3">
    <name type="scientific">Variovorax ginsengisoli</name>
    <dbReference type="NCBI Taxonomy" id="363844"/>
    <lineage>
        <taxon>Bacteria</taxon>
        <taxon>Pseudomonadati</taxon>
        <taxon>Pseudomonadota</taxon>
        <taxon>Betaproteobacteria</taxon>
        <taxon>Burkholderiales</taxon>
        <taxon>Comamonadaceae</taxon>
        <taxon>Variovorax</taxon>
    </lineage>
</organism>
<evidence type="ECO:0000256" key="1">
    <source>
        <dbReference type="SAM" id="MobiDB-lite"/>
    </source>
</evidence>
<accession>A0ABT8SFC6</accession>
<dbReference type="EMBL" id="JAUKVY010000025">
    <property type="protein sequence ID" value="MDO1536181.1"/>
    <property type="molecule type" value="Genomic_DNA"/>
</dbReference>
<dbReference type="RefSeq" id="WP_301814147.1">
    <property type="nucleotide sequence ID" value="NZ_JAUJZH010000025.1"/>
</dbReference>
<comment type="caution">
    <text evidence="2">The sequence shown here is derived from an EMBL/GenBank/DDBJ whole genome shotgun (WGS) entry which is preliminary data.</text>
</comment>
<gene>
    <name evidence="2" type="ORF">Q2T77_28230</name>
</gene>